<accession>A0AAV7QE45</accession>
<feature type="compositionally biased region" description="Basic and acidic residues" evidence="1">
    <location>
        <begin position="33"/>
        <end position="43"/>
    </location>
</feature>
<name>A0AAV7QE45_PLEWA</name>
<evidence type="ECO:0000313" key="3">
    <source>
        <dbReference type="Proteomes" id="UP001066276"/>
    </source>
</evidence>
<dbReference type="Proteomes" id="UP001066276">
    <property type="component" value="Chromosome 6"/>
</dbReference>
<organism evidence="2 3">
    <name type="scientific">Pleurodeles waltl</name>
    <name type="common">Iberian ribbed newt</name>
    <dbReference type="NCBI Taxonomy" id="8319"/>
    <lineage>
        <taxon>Eukaryota</taxon>
        <taxon>Metazoa</taxon>
        <taxon>Chordata</taxon>
        <taxon>Craniata</taxon>
        <taxon>Vertebrata</taxon>
        <taxon>Euteleostomi</taxon>
        <taxon>Amphibia</taxon>
        <taxon>Batrachia</taxon>
        <taxon>Caudata</taxon>
        <taxon>Salamandroidea</taxon>
        <taxon>Salamandridae</taxon>
        <taxon>Pleurodelinae</taxon>
        <taxon>Pleurodeles</taxon>
    </lineage>
</organism>
<comment type="caution">
    <text evidence="2">The sequence shown here is derived from an EMBL/GenBank/DDBJ whole genome shotgun (WGS) entry which is preliminary data.</text>
</comment>
<evidence type="ECO:0000256" key="1">
    <source>
        <dbReference type="SAM" id="MobiDB-lite"/>
    </source>
</evidence>
<evidence type="ECO:0000313" key="2">
    <source>
        <dbReference type="EMBL" id="KAJ1136528.1"/>
    </source>
</evidence>
<protein>
    <submittedName>
        <fullName evidence="2">Uncharacterized protein</fullName>
    </submittedName>
</protein>
<dbReference type="AlphaFoldDB" id="A0AAV7QE45"/>
<feature type="compositionally biased region" description="Basic and acidic residues" evidence="1">
    <location>
        <begin position="61"/>
        <end position="103"/>
    </location>
</feature>
<reference evidence="2" key="1">
    <citation type="journal article" date="2022" name="bioRxiv">
        <title>Sequencing and chromosome-scale assembly of the giantPleurodeles waltlgenome.</title>
        <authorList>
            <person name="Brown T."/>
            <person name="Elewa A."/>
            <person name="Iarovenko S."/>
            <person name="Subramanian E."/>
            <person name="Araus A.J."/>
            <person name="Petzold A."/>
            <person name="Susuki M."/>
            <person name="Suzuki K.-i.T."/>
            <person name="Hayashi T."/>
            <person name="Toyoda A."/>
            <person name="Oliveira C."/>
            <person name="Osipova E."/>
            <person name="Leigh N.D."/>
            <person name="Simon A."/>
            <person name="Yun M.H."/>
        </authorList>
    </citation>
    <scope>NUCLEOTIDE SEQUENCE</scope>
    <source>
        <strain evidence="2">20211129_DDA</strain>
        <tissue evidence="2">Liver</tissue>
    </source>
</reference>
<proteinExistence type="predicted"/>
<dbReference type="EMBL" id="JANPWB010000010">
    <property type="protein sequence ID" value="KAJ1136528.1"/>
    <property type="molecule type" value="Genomic_DNA"/>
</dbReference>
<sequence length="130" mass="14312">MQPWRRRSLSSLSTTRHHGDAWGVNGDAQPDFRVADTKRKEDAITTDAGADGEPLTGVGAERPKGEKSVEPVENGEQGKKQETSPRAGERENSREHEGFRHDPGGSWLYKVRSLFRDTRNKGVGGRGMVG</sequence>
<feature type="region of interest" description="Disordered" evidence="1">
    <location>
        <begin position="1"/>
        <end position="106"/>
    </location>
</feature>
<gene>
    <name evidence="2" type="ORF">NDU88_002943</name>
</gene>
<keyword evidence="3" id="KW-1185">Reference proteome</keyword>